<feature type="compositionally biased region" description="Basic and acidic residues" evidence="1">
    <location>
        <begin position="370"/>
        <end position="385"/>
    </location>
</feature>
<feature type="compositionally biased region" description="Basic and acidic residues" evidence="1">
    <location>
        <begin position="198"/>
        <end position="210"/>
    </location>
</feature>
<name>A0ABR3Z107_9PEZI</name>
<feature type="compositionally biased region" description="Basic and acidic residues" evidence="1">
    <location>
        <begin position="527"/>
        <end position="539"/>
    </location>
</feature>
<dbReference type="EMBL" id="JAWDJO010000093">
    <property type="protein sequence ID" value="KAL1894309.1"/>
    <property type="molecule type" value="Genomic_DNA"/>
</dbReference>
<gene>
    <name evidence="2" type="ORF">Cpir12675_003737</name>
</gene>
<feature type="compositionally biased region" description="Basic residues" evidence="1">
    <location>
        <begin position="458"/>
        <end position="482"/>
    </location>
</feature>
<feature type="compositionally biased region" description="Polar residues" evidence="1">
    <location>
        <begin position="169"/>
        <end position="194"/>
    </location>
</feature>
<feature type="region of interest" description="Disordered" evidence="1">
    <location>
        <begin position="1"/>
        <end position="34"/>
    </location>
</feature>
<evidence type="ECO:0000256" key="1">
    <source>
        <dbReference type="SAM" id="MobiDB-lite"/>
    </source>
</evidence>
<protein>
    <submittedName>
        <fullName evidence="2">Uncharacterized protein</fullName>
    </submittedName>
</protein>
<feature type="region of interest" description="Disordered" evidence="1">
    <location>
        <begin position="367"/>
        <end position="430"/>
    </location>
</feature>
<feature type="compositionally biased region" description="Polar residues" evidence="1">
    <location>
        <begin position="656"/>
        <end position="670"/>
    </location>
</feature>
<feature type="compositionally biased region" description="Basic and acidic residues" evidence="1">
    <location>
        <begin position="406"/>
        <end position="417"/>
    </location>
</feature>
<evidence type="ECO:0000313" key="2">
    <source>
        <dbReference type="EMBL" id="KAL1894309.1"/>
    </source>
</evidence>
<feature type="region of interest" description="Disordered" evidence="1">
    <location>
        <begin position="447"/>
        <end position="678"/>
    </location>
</feature>
<dbReference type="Proteomes" id="UP001583280">
    <property type="component" value="Unassembled WGS sequence"/>
</dbReference>
<reference evidence="2 3" key="1">
    <citation type="journal article" date="2024" name="IMA Fungus">
        <title>IMA Genome - F19 : A genome assembly and annotation guide to empower mycologists, including annotated draft genome sequences of Ceratocystis pirilliformis, Diaporthe australafricana, Fusarium ophioides, Paecilomyces lecythidis, and Sporothrix stenoceras.</title>
        <authorList>
            <person name="Aylward J."/>
            <person name="Wilson A.M."/>
            <person name="Visagie C.M."/>
            <person name="Spraker J."/>
            <person name="Barnes I."/>
            <person name="Buitendag C."/>
            <person name="Ceriani C."/>
            <person name="Del Mar Angel L."/>
            <person name="du Plessis D."/>
            <person name="Fuchs T."/>
            <person name="Gasser K."/>
            <person name="Kramer D."/>
            <person name="Li W."/>
            <person name="Munsamy K."/>
            <person name="Piso A."/>
            <person name="Price J.L."/>
            <person name="Sonnekus B."/>
            <person name="Thomas C."/>
            <person name="van der Nest A."/>
            <person name="van Dijk A."/>
            <person name="van Heerden A."/>
            <person name="van Vuuren N."/>
            <person name="Yilmaz N."/>
            <person name="Duong T.A."/>
            <person name="van der Merwe N.A."/>
            <person name="Wingfield M.J."/>
            <person name="Wingfield B.D."/>
        </authorList>
    </citation>
    <scope>NUCLEOTIDE SEQUENCE [LARGE SCALE GENOMIC DNA]</scope>
    <source>
        <strain evidence="2 3">CMW 12675</strain>
    </source>
</reference>
<feature type="compositionally biased region" description="Basic and acidic residues" evidence="1">
    <location>
        <begin position="447"/>
        <end position="457"/>
    </location>
</feature>
<proteinExistence type="predicted"/>
<evidence type="ECO:0000313" key="3">
    <source>
        <dbReference type="Proteomes" id="UP001583280"/>
    </source>
</evidence>
<sequence length="705" mass="75487">MSMTRIIADSDDEEDQLTSEALSTRSGPPPAKPAAHMFTHVASQGPTPGLNTHGIQDTPVVVSGVSTLNHDATRLASARSNSTDPAFFAALYSREHRAALGQGSSLPSVLGPPTTATVAVNSGSQQPHIHCISDLTVLPQGLNSLVKRAATLNNLSSSLQSCFVPKQQRLNSTADGPDAQKSQNLSTSTSSKPTILSKIEKPRSVSELEASKPLTKKRKLDRWRDSSPDIILVTEAQALTSGYSTSACTTKSPAKHGDIDLHAFDSSPTPPVSAKKQRRIAPRTEEVDELAQPYVGPPQNLTPLGPSIQRPPLEQNNDASKWQPAPAPMAVMEVSRSTQAALTLNAKIEPDGVRVEPSIIAEQLEGMKQQLEEPPRSGRSVHDQIADSEDEYESDPPLVRLAPETGKGKVLKEKEAEIPDTQSFSQHTSPSLVLGEGMVYKVAEKIQAEQSVSEKKEKSTKKKALSRKQKATSKRLLGKKHGVATAVATEEPQRQMRKLTDVIAISDDESNDDDHSSTPTSASVSARKPELEPEVKPEPKLQLNSEPPPESPAKTAKGKTKKSITKKPLVKKTNLKKGTAKSKKPATPDPLPVVEIPSPKPETSGPVAPRGNIEISPPNPAPQESAESAPVRGRSESTISTPTTKSTDSAPKPNDRQSTPMGGKSNTEASQAKPVISLSVSKPVYRVGLSRRSRIAPLLKIVRKT</sequence>
<feature type="region of interest" description="Disordered" evidence="1">
    <location>
        <begin position="259"/>
        <end position="321"/>
    </location>
</feature>
<organism evidence="2 3">
    <name type="scientific">Ceratocystis pirilliformis</name>
    <dbReference type="NCBI Taxonomy" id="259994"/>
    <lineage>
        <taxon>Eukaryota</taxon>
        <taxon>Fungi</taxon>
        <taxon>Dikarya</taxon>
        <taxon>Ascomycota</taxon>
        <taxon>Pezizomycotina</taxon>
        <taxon>Sordariomycetes</taxon>
        <taxon>Hypocreomycetidae</taxon>
        <taxon>Microascales</taxon>
        <taxon>Ceratocystidaceae</taxon>
        <taxon>Ceratocystis</taxon>
    </lineage>
</organism>
<feature type="region of interest" description="Disordered" evidence="1">
    <location>
        <begin position="169"/>
        <end position="221"/>
    </location>
</feature>
<feature type="compositionally biased region" description="Polar residues" evidence="1">
    <location>
        <begin position="636"/>
        <end position="649"/>
    </location>
</feature>
<keyword evidence="3" id="KW-1185">Reference proteome</keyword>
<feature type="compositionally biased region" description="Basic residues" evidence="1">
    <location>
        <begin position="556"/>
        <end position="584"/>
    </location>
</feature>
<accession>A0ABR3Z107</accession>
<feature type="compositionally biased region" description="Polar residues" evidence="1">
    <location>
        <begin position="420"/>
        <end position="430"/>
    </location>
</feature>
<feature type="compositionally biased region" description="Basic and acidic residues" evidence="1">
    <location>
        <begin position="491"/>
        <end position="500"/>
    </location>
</feature>
<comment type="caution">
    <text evidence="2">The sequence shown here is derived from an EMBL/GenBank/DDBJ whole genome shotgun (WGS) entry which is preliminary data.</text>
</comment>